<name>A0A914DS02_9BILA</name>
<dbReference type="PROSITE" id="PS50001">
    <property type="entry name" value="SH2"/>
    <property type="match status" value="1"/>
</dbReference>
<dbReference type="SUPFAM" id="SSF56112">
    <property type="entry name" value="Protein kinase-like (PK-like)"/>
    <property type="match status" value="1"/>
</dbReference>
<sequence length="424" mass="49361">MEETQKLQHDSAITLPEKPLSKPKEEVILKSQGPPTVKILGKYARNAKHTDELWYYGYMKHTEAELALKNHGHFLVRRLECDENGPYYVVSVFWLGNHYHFRIQQTANGQYFLNRYYSSILFLFETIGDLIWFHVEYKNKPIHDDTGIELKWYAQRERWFIYNEQIMLECELGKGAFGEVFRGIYRASIMRSKQVAIKMMLIKTDITDDHRIRFLREAQIMLNIKHSNIICVYGVCIGKDPLMIVMELAEGGSLFDRLKKQRGVVPAPHEENENYAYEICAGMAYLEEKPVVHRDLAARNCLLTKSGHIKIADFGLSALCKEYQEKERTKIPFRWTSPETLMTQLYTTKSDVWSFGVVIYEIYSLGKVPYGQIKDGHQVRSGIKKGTLRLEPPSAGPPKNLDKRFKDKKWIKKMAIKHGIKKTQ</sequence>
<evidence type="ECO:0000256" key="3">
    <source>
        <dbReference type="ARBA" id="ARBA00022777"/>
    </source>
</evidence>
<dbReference type="PANTHER" id="PTHR24418">
    <property type="entry name" value="TYROSINE-PROTEIN KINASE"/>
    <property type="match status" value="1"/>
</dbReference>
<dbReference type="PROSITE" id="PS50011">
    <property type="entry name" value="PROTEIN_KINASE_DOM"/>
    <property type="match status" value="1"/>
</dbReference>
<dbReference type="AlphaFoldDB" id="A0A914DS02"/>
<dbReference type="Gene3D" id="3.30.505.10">
    <property type="entry name" value="SH2 domain"/>
    <property type="match status" value="1"/>
</dbReference>
<dbReference type="Proteomes" id="UP000887540">
    <property type="component" value="Unplaced"/>
</dbReference>
<comment type="similarity">
    <text evidence="9">Belongs to the protein kinase superfamily. Tyr protein kinase family.</text>
</comment>
<dbReference type="EC" id="2.7.10.2" evidence="9"/>
<evidence type="ECO:0000259" key="11">
    <source>
        <dbReference type="PROSITE" id="PS50011"/>
    </source>
</evidence>
<comment type="catalytic activity">
    <reaction evidence="6 9">
        <text>L-tyrosyl-[protein] + ATP = O-phospho-L-tyrosyl-[protein] + ADP + H(+)</text>
        <dbReference type="Rhea" id="RHEA:10596"/>
        <dbReference type="Rhea" id="RHEA-COMP:10136"/>
        <dbReference type="Rhea" id="RHEA-COMP:20101"/>
        <dbReference type="ChEBI" id="CHEBI:15378"/>
        <dbReference type="ChEBI" id="CHEBI:30616"/>
        <dbReference type="ChEBI" id="CHEBI:46858"/>
        <dbReference type="ChEBI" id="CHEBI:61978"/>
        <dbReference type="ChEBI" id="CHEBI:456216"/>
        <dbReference type="EC" id="2.7.10.2"/>
    </reaction>
</comment>
<dbReference type="GO" id="GO:0004715">
    <property type="term" value="F:non-membrane spanning protein tyrosine kinase activity"/>
    <property type="evidence" value="ECO:0007669"/>
    <property type="project" value="UniProtKB-EC"/>
</dbReference>
<keyword evidence="7" id="KW-0727">SH2 domain</keyword>
<feature type="domain" description="SH2" evidence="10">
    <location>
        <begin position="54"/>
        <end position="134"/>
    </location>
</feature>
<evidence type="ECO:0000256" key="7">
    <source>
        <dbReference type="PROSITE-ProRule" id="PRU00191"/>
    </source>
</evidence>
<dbReference type="Gene3D" id="1.10.510.10">
    <property type="entry name" value="Transferase(Phosphotransferase) domain 1"/>
    <property type="match status" value="1"/>
</dbReference>
<evidence type="ECO:0000313" key="13">
    <source>
        <dbReference type="WBParaSite" id="ACRNAN_scaffold3413.g11601.t1"/>
    </source>
</evidence>
<dbReference type="PROSITE" id="PS00107">
    <property type="entry name" value="PROTEIN_KINASE_ATP"/>
    <property type="match status" value="1"/>
</dbReference>
<dbReference type="SMART" id="SM00252">
    <property type="entry name" value="SH2"/>
    <property type="match status" value="1"/>
</dbReference>
<reference evidence="13" key="1">
    <citation type="submission" date="2022-11" db="UniProtKB">
        <authorList>
            <consortium name="WormBaseParasite"/>
        </authorList>
    </citation>
    <scope>IDENTIFICATION</scope>
</reference>
<dbReference type="PROSITE" id="PS00109">
    <property type="entry name" value="PROTEIN_KINASE_TYR"/>
    <property type="match status" value="1"/>
</dbReference>
<dbReference type="SMART" id="SM00219">
    <property type="entry name" value="TyrKc"/>
    <property type="match status" value="1"/>
</dbReference>
<keyword evidence="1 9" id="KW-0808">Transferase</keyword>
<dbReference type="InterPro" id="IPR000719">
    <property type="entry name" value="Prot_kinase_dom"/>
</dbReference>
<dbReference type="WBParaSite" id="ACRNAN_scaffold3413.g11601.t1">
    <property type="protein sequence ID" value="ACRNAN_scaffold3413.g11601.t1"/>
    <property type="gene ID" value="ACRNAN_scaffold3413.g11601"/>
</dbReference>
<dbReference type="GO" id="GO:0005524">
    <property type="term" value="F:ATP binding"/>
    <property type="evidence" value="ECO:0007669"/>
    <property type="project" value="UniProtKB-UniRule"/>
</dbReference>
<evidence type="ECO:0000256" key="4">
    <source>
        <dbReference type="ARBA" id="ARBA00022840"/>
    </source>
</evidence>
<keyword evidence="5 9" id="KW-0829">Tyrosine-protein kinase</keyword>
<evidence type="ECO:0000256" key="5">
    <source>
        <dbReference type="ARBA" id="ARBA00023137"/>
    </source>
</evidence>
<dbReference type="InterPro" id="IPR000980">
    <property type="entry name" value="SH2"/>
</dbReference>
<evidence type="ECO:0000259" key="10">
    <source>
        <dbReference type="PROSITE" id="PS50001"/>
    </source>
</evidence>
<dbReference type="InterPro" id="IPR001245">
    <property type="entry name" value="Ser-Thr/Tyr_kinase_cat_dom"/>
</dbReference>
<keyword evidence="4 8" id="KW-0067">ATP-binding</keyword>
<evidence type="ECO:0000256" key="1">
    <source>
        <dbReference type="ARBA" id="ARBA00022679"/>
    </source>
</evidence>
<evidence type="ECO:0000256" key="9">
    <source>
        <dbReference type="RuleBase" id="RU362096"/>
    </source>
</evidence>
<dbReference type="PRINTS" id="PR00109">
    <property type="entry name" value="TYRKINASE"/>
</dbReference>
<dbReference type="Pfam" id="PF00017">
    <property type="entry name" value="SH2"/>
    <property type="match status" value="1"/>
</dbReference>
<dbReference type="Pfam" id="PF07714">
    <property type="entry name" value="PK_Tyr_Ser-Thr"/>
    <property type="match status" value="1"/>
</dbReference>
<dbReference type="SUPFAM" id="SSF55550">
    <property type="entry name" value="SH2 domain"/>
    <property type="match status" value="1"/>
</dbReference>
<dbReference type="InterPro" id="IPR020635">
    <property type="entry name" value="Tyr_kinase_cat_dom"/>
</dbReference>
<evidence type="ECO:0000256" key="2">
    <source>
        <dbReference type="ARBA" id="ARBA00022741"/>
    </source>
</evidence>
<evidence type="ECO:0000256" key="8">
    <source>
        <dbReference type="PROSITE-ProRule" id="PRU10141"/>
    </source>
</evidence>
<dbReference type="InterPro" id="IPR008266">
    <property type="entry name" value="Tyr_kinase_AS"/>
</dbReference>
<keyword evidence="2 8" id="KW-0547">Nucleotide-binding</keyword>
<dbReference type="InterPro" id="IPR011009">
    <property type="entry name" value="Kinase-like_dom_sf"/>
</dbReference>
<organism evidence="12 13">
    <name type="scientific">Acrobeloides nanus</name>
    <dbReference type="NCBI Taxonomy" id="290746"/>
    <lineage>
        <taxon>Eukaryota</taxon>
        <taxon>Metazoa</taxon>
        <taxon>Ecdysozoa</taxon>
        <taxon>Nematoda</taxon>
        <taxon>Chromadorea</taxon>
        <taxon>Rhabditida</taxon>
        <taxon>Tylenchina</taxon>
        <taxon>Cephalobomorpha</taxon>
        <taxon>Cephaloboidea</taxon>
        <taxon>Cephalobidae</taxon>
        <taxon>Acrobeloides</taxon>
    </lineage>
</organism>
<dbReference type="CDD" id="cd00192">
    <property type="entry name" value="PTKc"/>
    <property type="match status" value="1"/>
</dbReference>
<feature type="binding site" evidence="8">
    <location>
        <position position="198"/>
    </location>
    <ligand>
        <name>ATP</name>
        <dbReference type="ChEBI" id="CHEBI:30616"/>
    </ligand>
</feature>
<evidence type="ECO:0000313" key="12">
    <source>
        <dbReference type="Proteomes" id="UP000887540"/>
    </source>
</evidence>
<proteinExistence type="inferred from homology"/>
<accession>A0A914DS02</accession>
<dbReference type="InterPro" id="IPR036860">
    <property type="entry name" value="SH2_dom_sf"/>
</dbReference>
<keyword evidence="3 9" id="KW-0418">Kinase</keyword>
<protein>
    <recommendedName>
        <fullName evidence="9">Tyrosine-protein kinase</fullName>
        <ecNumber evidence="9">2.7.10.2</ecNumber>
    </recommendedName>
</protein>
<dbReference type="InterPro" id="IPR017441">
    <property type="entry name" value="Protein_kinase_ATP_BS"/>
</dbReference>
<evidence type="ECO:0000256" key="6">
    <source>
        <dbReference type="ARBA" id="ARBA00051245"/>
    </source>
</evidence>
<dbReference type="InterPro" id="IPR050198">
    <property type="entry name" value="Non-receptor_tyrosine_kinases"/>
</dbReference>
<keyword evidence="12" id="KW-1185">Reference proteome</keyword>
<feature type="domain" description="Protein kinase" evidence="11">
    <location>
        <begin position="166"/>
        <end position="424"/>
    </location>
</feature>